<dbReference type="EMBL" id="QVFU01000022">
    <property type="protein sequence ID" value="RFS44950.1"/>
    <property type="molecule type" value="Genomic_DNA"/>
</dbReference>
<organism evidence="1 2">
    <name type="scientific">Micromonospora craniellae</name>
    <dbReference type="NCBI Taxonomy" id="2294034"/>
    <lineage>
        <taxon>Bacteria</taxon>
        <taxon>Bacillati</taxon>
        <taxon>Actinomycetota</taxon>
        <taxon>Actinomycetes</taxon>
        <taxon>Micromonosporales</taxon>
        <taxon>Micromonosporaceae</taxon>
        <taxon>Micromonospora</taxon>
    </lineage>
</organism>
<proteinExistence type="predicted"/>
<reference evidence="1 2" key="1">
    <citation type="submission" date="2018-08" db="EMBL/GenBank/DDBJ databases">
        <title>Verrucosispora craniellae sp. nov., isolated from a marine sponge in the South China Sea.</title>
        <authorList>
            <person name="Li L."/>
            <person name="Lin H.W."/>
        </authorList>
    </citation>
    <scope>NUCLEOTIDE SEQUENCE [LARGE SCALE GENOMIC DNA]</scope>
    <source>
        <strain evidence="1 2">LHW63014</strain>
    </source>
</reference>
<evidence type="ECO:0000313" key="2">
    <source>
        <dbReference type="Proteomes" id="UP000262621"/>
    </source>
</evidence>
<evidence type="ECO:0000313" key="1">
    <source>
        <dbReference type="EMBL" id="RFS44950.1"/>
    </source>
</evidence>
<sequence length="77" mass="8645">MTSTDDSDRPVDHFESARNTALHHRDGGSCFRCRQGRCGQYAWAVEELGRHAGGRKLLRQLGFPLSCDDSIEEGQPR</sequence>
<dbReference type="AlphaFoldDB" id="A0A372FWR4"/>
<dbReference type="Proteomes" id="UP000262621">
    <property type="component" value="Unassembled WGS sequence"/>
</dbReference>
<gene>
    <name evidence="1" type="ORF">D0Q02_19535</name>
</gene>
<name>A0A372FWR4_9ACTN</name>
<keyword evidence="2" id="KW-1185">Reference proteome</keyword>
<accession>A0A372FWR4</accession>
<comment type="caution">
    <text evidence="1">The sequence shown here is derived from an EMBL/GenBank/DDBJ whole genome shotgun (WGS) entry which is preliminary data.</text>
</comment>
<protein>
    <submittedName>
        <fullName evidence="1">Uncharacterized protein</fullName>
    </submittedName>
</protein>